<organism evidence="1 2">
    <name type="scientific">Striga asiatica</name>
    <name type="common">Asiatic witchweed</name>
    <name type="synonym">Buchnera asiatica</name>
    <dbReference type="NCBI Taxonomy" id="4170"/>
    <lineage>
        <taxon>Eukaryota</taxon>
        <taxon>Viridiplantae</taxon>
        <taxon>Streptophyta</taxon>
        <taxon>Embryophyta</taxon>
        <taxon>Tracheophyta</taxon>
        <taxon>Spermatophyta</taxon>
        <taxon>Magnoliopsida</taxon>
        <taxon>eudicotyledons</taxon>
        <taxon>Gunneridae</taxon>
        <taxon>Pentapetalae</taxon>
        <taxon>asterids</taxon>
        <taxon>lamiids</taxon>
        <taxon>Lamiales</taxon>
        <taxon>Orobanchaceae</taxon>
        <taxon>Buchnereae</taxon>
        <taxon>Striga</taxon>
    </lineage>
</organism>
<dbReference type="Proteomes" id="UP000325081">
    <property type="component" value="Unassembled WGS sequence"/>
</dbReference>
<dbReference type="EMBL" id="BKCP01012882">
    <property type="protein sequence ID" value="GER56959.1"/>
    <property type="molecule type" value="Genomic_DNA"/>
</dbReference>
<sequence length="199" mass="22393">KVDSFGTESDGKTLETIVTPNDTHAVVAVCLKIMKQAKQLMVRYVPDIAEIPFNQGLSFVPTWKSVPSAASNRKMLAELLRTKGIRNKKFLRTSLFTSFYDEMRCSIKIRFGFFYLARYSEDERNLGEGVALASGRWSSNVADAILPNGALDFHTFSPTGETYEVVTREELENEGPNLAWVWKLRCPRKGALLLMEFGA</sequence>
<keyword evidence="2" id="KW-1185">Reference proteome</keyword>
<feature type="non-terminal residue" evidence="1">
    <location>
        <position position="199"/>
    </location>
</feature>
<protein>
    <submittedName>
        <fullName evidence="1">AraC family transcriptional regulator</fullName>
    </submittedName>
</protein>
<name>A0A5A7RIH7_STRAF</name>
<reference evidence="2" key="1">
    <citation type="journal article" date="2019" name="Curr. Biol.">
        <title>Genome Sequence of Striga asiatica Provides Insight into the Evolution of Plant Parasitism.</title>
        <authorList>
            <person name="Yoshida S."/>
            <person name="Kim S."/>
            <person name="Wafula E.K."/>
            <person name="Tanskanen J."/>
            <person name="Kim Y.M."/>
            <person name="Honaas L."/>
            <person name="Yang Z."/>
            <person name="Spallek T."/>
            <person name="Conn C.E."/>
            <person name="Ichihashi Y."/>
            <person name="Cheong K."/>
            <person name="Cui S."/>
            <person name="Der J.P."/>
            <person name="Gundlach H."/>
            <person name="Jiao Y."/>
            <person name="Hori C."/>
            <person name="Ishida J.K."/>
            <person name="Kasahara H."/>
            <person name="Kiba T."/>
            <person name="Kim M.S."/>
            <person name="Koo N."/>
            <person name="Laohavisit A."/>
            <person name="Lee Y.H."/>
            <person name="Lumba S."/>
            <person name="McCourt P."/>
            <person name="Mortimer J.C."/>
            <person name="Mutuku J.M."/>
            <person name="Nomura T."/>
            <person name="Sasaki-Sekimoto Y."/>
            <person name="Seto Y."/>
            <person name="Wang Y."/>
            <person name="Wakatake T."/>
            <person name="Sakakibara H."/>
            <person name="Demura T."/>
            <person name="Yamaguchi S."/>
            <person name="Yoneyama K."/>
            <person name="Manabe R.I."/>
            <person name="Nelson D.C."/>
            <person name="Schulman A.H."/>
            <person name="Timko M.P."/>
            <person name="dePamphilis C.W."/>
            <person name="Choi D."/>
            <person name="Shirasu K."/>
        </authorList>
    </citation>
    <scope>NUCLEOTIDE SEQUENCE [LARGE SCALE GENOMIC DNA]</scope>
    <source>
        <strain evidence="2">cv. UVA1</strain>
    </source>
</reference>
<comment type="caution">
    <text evidence="1">The sequence shown here is derived from an EMBL/GenBank/DDBJ whole genome shotgun (WGS) entry which is preliminary data.</text>
</comment>
<dbReference type="AlphaFoldDB" id="A0A5A7RIH7"/>
<accession>A0A5A7RIH7</accession>
<feature type="non-terminal residue" evidence="1">
    <location>
        <position position="1"/>
    </location>
</feature>
<evidence type="ECO:0000313" key="1">
    <source>
        <dbReference type="EMBL" id="GER56959.1"/>
    </source>
</evidence>
<gene>
    <name evidence="1" type="ORF">STAS_34726</name>
</gene>
<proteinExistence type="predicted"/>
<evidence type="ECO:0000313" key="2">
    <source>
        <dbReference type="Proteomes" id="UP000325081"/>
    </source>
</evidence>